<evidence type="ECO:0000256" key="6">
    <source>
        <dbReference type="ARBA" id="ARBA00022842"/>
    </source>
</evidence>
<evidence type="ECO:0000256" key="4">
    <source>
        <dbReference type="ARBA" id="ARBA00022532"/>
    </source>
</evidence>
<dbReference type="Gene3D" id="3.40.718.10">
    <property type="entry name" value="Isopropylmalate Dehydrogenase"/>
    <property type="match status" value="1"/>
</dbReference>
<comment type="cofactor">
    <cofactor evidence="1">
        <name>Mn(2+)</name>
        <dbReference type="ChEBI" id="CHEBI:29035"/>
    </cofactor>
</comment>
<comment type="cofactor">
    <cofactor evidence="11 14">
        <name>Mg(2+)</name>
        <dbReference type="ChEBI" id="CHEBI:18420"/>
    </cofactor>
    <cofactor evidence="11 14">
        <name>Mn(2+)</name>
        <dbReference type="ChEBI" id="CHEBI:29035"/>
    </cofactor>
    <text evidence="11 14">Binds 1 Mg(2+) or Mn(2+) ion per subunit.</text>
</comment>
<dbReference type="GO" id="GO:0006097">
    <property type="term" value="P:glyoxylate cycle"/>
    <property type="evidence" value="ECO:0007669"/>
    <property type="project" value="UniProtKB-KW"/>
</dbReference>
<evidence type="ECO:0000313" key="18">
    <source>
        <dbReference type="Proteomes" id="UP001175353"/>
    </source>
</evidence>
<feature type="binding site" evidence="14">
    <location>
        <position position="323"/>
    </location>
    <ligand>
        <name>Mn(2+)</name>
        <dbReference type="ChEBI" id="CHEBI:29035"/>
    </ligand>
</feature>
<feature type="domain" description="Isopropylmalate dehydrogenase-like" evidence="16">
    <location>
        <begin position="56"/>
        <end position="445"/>
    </location>
</feature>
<dbReference type="GO" id="GO:0006102">
    <property type="term" value="P:isocitrate metabolic process"/>
    <property type="evidence" value="ECO:0007669"/>
    <property type="project" value="InterPro"/>
</dbReference>
<dbReference type="InterPro" id="IPR019818">
    <property type="entry name" value="IsoCit/isopropylmalate_DH_CS"/>
</dbReference>
<dbReference type="GO" id="GO:0006099">
    <property type="term" value="P:tricarboxylic acid cycle"/>
    <property type="evidence" value="ECO:0007669"/>
    <property type="project" value="UniProtKB-KW"/>
</dbReference>
<keyword evidence="18" id="KW-1185">Reference proteome</keyword>
<dbReference type="GO" id="GO:0004450">
    <property type="term" value="F:isocitrate dehydrogenase (NADP+) activity"/>
    <property type="evidence" value="ECO:0007669"/>
    <property type="project" value="UniProtKB-EC"/>
</dbReference>
<feature type="binding site" evidence="13">
    <location>
        <position position="156"/>
    </location>
    <ligand>
        <name>D-threo-isocitrate</name>
        <dbReference type="ChEBI" id="CHEBI:15562"/>
    </ligand>
</feature>
<keyword evidence="5 11" id="KW-0479">Metal-binding</keyword>
<dbReference type="NCBIfam" id="NF006156">
    <property type="entry name" value="PRK08299.1"/>
    <property type="match status" value="1"/>
</dbReference>
<keyword evidence="7 11" id="KW-0521">NADP</keyword>
<reference evidence="17" key="1">
    <citation type="submission" date="2023-06" db="EMBL/GenBank/DDBJ databases">
        <title>Black Yeasts Isolated from many extreme environments.</title>
        <authorList>
            <person name="Coleine C."/>
            <person name="Stajich J.E."/>
            <person name="Selbmann L."/>
        </authorList>
    </citation>
    <scope>NUCLEOTIDE SEQUENCE</scope>
    <source>
        <strain evidence="17">CCFEE 5200</strain>
    </source>
</reference>
<evidence type="ECO:0000256" key="12">
    <source>
        <dbReference type="PIRSR" id="PIRSR000108-1"/>
    </source>
</evidence>
<dbReference type="Pfam" id="PF00180">
    <property type="entry name" value="Iso_dh"/>
    <property type="match status" value="1"/>
</dbReference>
<dbReference type="FunFam" id="3.40.718.10:FF:000002">
    <property type="entry name" value="Isocitrate dehydrogenase [NADP]"/>
    <property type="match status" value="1"/>
</dbReference>
<comment type="similarity">
    <text evidence="2 11">Belongs to the isocitrate and isopropylmalate dehydrogenases family.</text>
</comment>
<dbReference type="InterPro" id="IPR024084">
    <property type="entry name" value="IsoPropMal-DH-like_dom"/>
</dbReference>
<evidence type="ECO:0000256" key="5">
    <source>
        <dbReference type="ARBA" id="ARBA00022723"/>
    </source>
</evidence>
<feature type="binding site" evidence="15">
    <location>
        <position position="129"/>
    </location>
    <ligand>
        <name>NADP(+)</name>
        <dbReference type="ChEBI" id="CHEBI:58349"/>
    </ligand>
</feature>
<organism evidence="17 18">
    <name type="scientific">Friedmanniomyces endolithicus</name>
    <dbReference type="NCBI Taxonomy" id="329885"/>
    <lineage>
        <taxon>Eukaryota</taxon>
        <taxon>Fungi</taxon>
        <taxon>Dikarya</taxon>
        <taxon>Ascomycota</taxon>
        <taxon>Pezizomycotina</taxon>
        <taxon>Dothideomycetes</taxon>
        <taxon>Dothideomycetidae</taxon>
        <taxon>Mycosphaerellales</taxon>
        <taxon>Teratosphaeriaceae</taxon>
        <taxon>Friedmanniomyces</taxon>
    </lineage>
</organism>
<evidence type="ECO:0000256" key="8">
    <source>
        <dbReference type="ARBA" id="ARBA00023002"/>
    </source>
</evidence>
<evidence type="ECO:0000256" key="13">
    <source>
        <dbReference type="PIRSR" id="PIRSR000108-2"/>
    </source>
</evidence>
<evidence type="ECO:0000259" key="16">
    <source>
        <dbReference type="SMART" id="SM01329"/>
    </source>
</evidence>
<proteinExistence type="inferred from homology"/>
<dbReference type="GO" id="GO:0005739">
    <property type="term" value="C:mitochondrion"/>
    <property type="evidence" value="ECO:0007669"/>
    <property type="project" value="TreeGrafter"/>
</dbReference>
<evidence type="ECO:0000256" key="2">
    <source>
        <dbReference type="ARBA" id="ARBA00007769"/>
    </source>
</evidence>
<feature type="binding site" evidence="15">
    <location>
        <position position="308"/>
    </location>
    <ligand>
        <name>NADP(+)</name>
        <dbReference type="ChEBI" id="CHEBI:58349"/>
    </ligand>
</feature>
<comment type="catalytic activity">
    <reaction evidence="10 11">
        <text>D-threo-isocitrate + NADP(+) = 2-oxoglutarate + CO2 + NADPH</text>
        <dbReference type="Rhea" id="RHEA:19629"/>
        <dbReference type="ChEBI" id="CHEBI:15562"/>
        <dbReference type="ChEBI" id="CHEBI:16526"/>
        <dbReference type="ChEBI" id="CHEBI:16810"/>
        <dbReference type="ChEBI" id="CHEBI:57783"/>
        <dbReference type="ChEBI" id="CHEBI:58349"/>
        <dbReference type="EC" id="1.1.1.42"/>
    </reaction>
</comment>
<sequence>MSVLRPLTARSFVSSSTYTSPLASTARSFPRPVAAKVQQRRNMASPKIPKIKVKNPVVELDGDEMTRIIWQDIKDKFIHPYLDIDLKYYDLGLPYRDETNDQVTLDAAEAIKKYSVGVKCATITPDEARVEEFKLKQMWLSPNGTIRNYLGGTVFREPIVIPKIPRLVPGWKKPIVIGRHAFGDQYRAKDRVIDGPGTLEMVFTPKGGKPETVKVFEFEEHHRGGVAQTQYNTSESISGFAHASFKHALGLGYPMYMTTKNTILKKYDGHFKDIFQEIYEKQYRKEFEAKGLWYEHRLIDDMVAQMIKNEGGMVIAMKNYDGDVQSDIVAQGFGSLGLMTSVLITPDGKTFEAEAAHGTVTRHFREHQKGNPTSTNPIASIFAWTRGLAKRGELDDTPDLVKFAESLEEACIHVVDQQGIMTKDLAISCGKKDDYVTTTQYLDAVGEEDEGCAKREVVRVLVNGVRPSLLADEDSKRAD</sequence>
<dbReference type="InterPro" id="IPR004790">
    <property type="entry name" value="Isocitrate_DH_NADP"/>
</dbReference>
<gene>
    <name evidence="17" type="primary">IDP1_4</name>
    <name evidence="17" type="ORF">LTR91_009868</name>
</gene>
<evidence type="ECO:0000256" key="14">
    <source>
        <dbReference type="PIRSR" id="PIRSR000108-3"/>
    </source>
</evidence>
<keyword evidence="6 11" id="KW-0460">Magnesium</keyword>
<feature type="binding site" evidence="13">
    <location>
        <begin position="141"/>
        <end position="147"/>
    </location>
    <ligand>
        <name>D-threo-isocitrate</name>
        <dbReference type="ChEBI" id="CHEBI:15562"/>
    </ligand>
</feature>
<dbReference type="PANTHER" id="PTHR11822:SF21">
    <property type="entry name" value="ISOCITRATE DEHYDROGENASE [NADP], MITOCHONDRIAL"/>
    <property type="match status" value="1"/>
</dbReference>
<keyword evidence="4 11" id="KW-0816">Tricarboxylic acid cycle</keyword>
<evidence type="ECO:0000256" key="10">
    <source>
        <dbReference type="ARBA" id="ARBA00023554"/>
    </source>
</evidence>
<evidence type="ECO:0000256" key="9">
    <source>
        <dbReference type="ARBA" id="ARBA00023211"/>
    </source>
</evidence>
<dbReference type="AlphaFoldDB" id="A0AAN6QTH2"/>
<accession>A0AAN6QTH2</accession>
<dbReference type="GO" id="GO:0000287">
    <property type="term" value="F:magnesium ion binding"/>
    <property type="evidence" value="ECO:0007669"/>
    <property type="project" value="InterPro"/>
</dbReference>
<dbReference type="NCBIfam" id="TIGR00127">
    <property type="entry name" value="nadp_idh_euk"/>
    <property type="match status" value="1"/>
</dbReference>
<feature type="binding site" evidence="15">
    <location>
        <begin position="122"/>
        <end position="124"/>
    </location>
    <ligand>
        <name>NADP(+)</name>
        <dbReference type="ChEBI" id="CHEBI:58349"/>
    </ligand>
</feature>
<feature type="site" description="Critical for catalysis" evidence="12">
    <location>
        <position position="260"/>
    </location>
</feature>
<dbReference type="EC" id="1.1.1.42" evidence="11"/>
<dbReference type="EMBL" id="JAUJLE010000083">
    <property type="protein sequence ID" value="KAK0987386.1"/>
    <property type="molecule type" value="Genomic_DNA"/>
</dbReference>
<evidence type="ECO:0000256" key="15">
    <source>
        <dbReference type="PIRSR" id="PIRSR000108-4"/>
    </source>
</evidence>
<dbReference type="PIRSF" id="PIRSF000108">
    <property type="entry name" value="IDH_NADP"/>
    <property type="match status" value="1"/>
</dbReference>
<dbReference type="PANTHER" id="PTHR11822">
    <property type="entry name" value="NADP-SPECIFIC ISOCITRATE DEHYDROGENASE"/>
    <property type="match status" value="1"/>
</dbReference>
<protein>
    <recommendedName>
        <fullName evidence="11">Isocitrate dehydrogenase [NADP]</fullName>
        <ecNumber evidence="11">1.1.1.42</ecNumber>
    </recommendedName>
</protein>
<keyword evidence="3" id="KW-0329">Glyoxylate bypass</keyword>
<feature type="binding site" evidence="15">
    <location>
        <position position="376"/>
    </location>
    <ligand>
        <name>NADP(+)</name>
        <dbReference type="ChEBI" id="CHEBI:58349"/>
    </ligand>
</feature>
<evidence type="ECO:0000256" key="7">
    <source>
        <dbReference type="ARBA" id="ARBA00022857"/>
    </source>
</evidence>
<name>A0AAN6QTH2_9PEZI</name>
<evidence type="ECO:0000313" key="17">
    <source>
        <dbReference type="EMBL" id="KAK0987386.1"/>
    </source>
</evidence>
<feature type="binding site" evidence="13">
    <location>
        <position position="179"/>
    </location>
    <ligand>
        <name>D-threo-isocitrate</name>
        <dbReference type="ChEBI" id="CHEBI:15562"/>
    </ligand>
</feature>
<keyword evidence="9 11" id="KW-0464">Manganese</keyword>
<dbReference type="SMART" id="SM01329">
    <property type="entry name" value="Iso_dh"/>
    <property type="match status" value="1"/>
</dbReference>
<keyword evidence="8 11" id="KW-0560">Oxidoreductase</keyword>
<feature type="site" description="Critical for catalysis" evidence="12">
    <location>
        <position position="186"/>
    </location>
</feature>
<comment type="caution">
    <text evidence="17">The sequence shown here is derived from an EMBL/GenBank/DDBJ whole genome shotgun (WGS) entry which is preliminary data.</text>
</comment>
<dbReference type="Proteomes" id="UP001175353">
    <property type="component" value="Unassembled WGS sequence"/>
</dbReference>
<feature type="binding site" evidence="14">
    <location>
        <position position="300"/>
    </location>
    <ligand>
        <name>Mn(2+)</name>
        <dbReference type="ChEBI" id="CHEBI:29035"/>
    </ligand>
</feature>
<evidence type="ECO:0000256" key="3">
    <source>
        <dbReference type="ARBA" id="ARBA00022435"/>
    </source>
</evidence>
<dbReference type="SUPFAM" id="SSF53659">
    <property type="entry name" value="Isocitrate/Isopropylmalate dehydrogenase-like"/>
    <property type="match status" value="1"/>
</dbReference>
<dbReference type="GO" id="GO:0006739">
    <property type="term" value="P:NADP+ metabolic process"/>
    <property type="evidence" value="ECO:0007669"/>
    <property type="project" value="TreeGrafter"/>
</dbReference>
<evidence type="ECO:0000256" key="11">
    <source>
        <dbReference type="PIRNR" id="PIRNR000108"/>
    </source>
</evidence>
<evidence type="ECO:0000256" key="1">
    <source>
        <dbReference type="ARBA" id="ARBA00001936"/>
    </source>
</evidence>
<feature type="binding site" evidence="15">
    <location>
        <begin position="358"/>
        <end position="363"/>
    </location>
    <ligand>
        <name>NADP(+)</name>
        <dbReference type="ChEBI" id="CHEBI:58349"/>
    </ligand>
</feature>
<dbReference type="GO" id="GO:0051287">
    <property type="term" value="F:NAD binding"/>
    <property type="evidence" value="ECO:0007669"/>
    <property type="project" value="InterPro"/>
</dbReference>
<dbReference type="PROSITE" id="PS00470">
    <property type="entry name" value="IDH_IMDH"/>
    <property type="match status" value="1"/>
</dbReference>
<feature type="binding site" evidence="13">
    <location>
        <position position="124"/>
    </location>
    <ligand>
        <name>D-threo-isocitrate</name>
        <dbReference type="ChEBI" id="CHEBI:15562"/>
    </ligand>
</feature>